<feature type="transmembrane region" description="Helical" evidence="4">
    <location>
        <begin position="318"/>
        <end position="339"/>
    </location>
</feature>
<dbReference type="SUPFAM" id="SSF103473">
    <property type="entry name" value="MFS general substrate transporter"/>
    <property type="match status" value="1"/>
</dbReference>
<organism evidence="6 7">
    <name type="scientific">Hydrogenophaga taeniospiralis CCUG 15921</name>
    <dbReference type="NCBI Taxonomy" id="1281780"/>
    <lineage>
        <taxon>Bacteria</taxon>
        <taxon>Pseudomonadati</taxon>
        <taxon>Pseudomonadota</taxon>
        <taxon>Betaproteobacteria</taxon>
        <taxon>Burkholderiales</taxon>
        <taxon>Comamonadaceae</taxon>
        <taxon>Hydrogenophaga</taxon>
    </lineage>
</organism>
<dbReference type="PROSITE" id="PS50850">
    <property type="entry name" value="MFS"/>
    <property type="match status" value="1"/>
</dbReference>
<feature type="transmembrane region" description="Helical" evidence="4">
    <location>
        <begin position="88"/>
        <end position="104"/>
    </location>
</feature>
<dbReference type="OrthoDB" id="8520784at2"/>
<evidence type="ECO:0000256" key="4">
    <source>
        <dbReference type="SAM" id="Phobius"/>
    </source>
</evidence>
<keyword evidence="7" id="KW-1185">Reference proteome</keyword>
<feature type="transmembrane region" description="Helical" evidence="4">
    <location>
        <begin position="377"/>
        <end position="398"/>
    </location>
</feature>
<feature type="transmembrane region" description="Helical" evidence="4">
    <location>
        <begin position="351"/>
        <end position="371"/>
    </location>
</feature>
<keyword evidence="1 4" id="KW-0812">Transmembrane</keyword>
<feature type="transmembrane region" description="Helical" evidence="4">
    <location>
        <begin position="61"/>
        <end position="81"/>
    </location>
</feature>
<keyword evidence="2 4" id="KW-1133">Transmembrane helix</keyword>
<feature type="transmembrane region" description="Helical" evidence="4">
    <location>
        <begin position="265"/>
        <end position="285"/>
    </location>
</feature>
<feature type="transmembrane region" description="Helical" evidence="4">
    <location>
        <begin position="224"/>
        <end position="245"/>
    </location>
</feature>
<reference evidence="6" key="1">
    <citation type="submission" date="2013-01" db="EMBL/GenBank/DDBJ databases">
        <title>Genome draft of Hydrogenophaga taeniospiralis 2K1.</title>
        <authorList>
            <person name="Gomila M."/>
            <person name="Lalucat J."/>
        </authorList>
    </citation>
    <scope>NUCLEOTIDE SEQUENCE</scope>
    <source>
        <strain evidence="6">CCUG 15921</strain>
    </source>
</reference>
<gene>
    <name evidence="6" type="ORF">H010_14276</name>
</gene>
<dbReference type="Pfam" id="PF07690">
    <property type="entry name" value="MFS_1"/>
    <property type="match status" value="1"/>
</dbReference>
<evidence type="ECO:0000313" key="7">
    <source>
        <dbReference type="Proteomes" id="UP001152876"/>
    </source>
</evidence>
<dbReference type="Proteomes" id="UP001152876">
    <property type="component" value="Unassembled WGS sequence"/>
</dbReference>
<dbReference type="PANTHER" id="PTHR43129:SF1">
    <property type="entry name" value="FOSMIDOMYCIN RESISTANCE PROTEIN"/>
    <property type="match status" value="1"/>
</dbReference>
<feature type="domain" description="Major facilitator superfamily (MFS) profile" evidence="5">
    <location>
        <begin position="23"/>
        <end position="404"/>
    </location>
</feature>
<dbReference type="Gene3D" id="1.20.1250.20">
    <property type="entry name" value="MFS general substrate transporter like domains"/>
    <property type="match status" value="1"/>
</dbReference>
<evidence type="ECO:0000259" key="5">
    <source>
        <dbReference type="PROSITE" id="PS50850"/>
    </source>
</evidence>
<proteinExistence type="predicted"/>
<evidence type="ECO:0000256" key="3">
    <source>
        <dbReference type="ARBA" id="ARBA00023136"/>
    </source>
</evidence>
<dbReference type="AlphaFoldDB" id="A0A9X4SAJ5"/>
<dbReference type="InterPro" id="IPR020846">
    <property type="entry name" value="MFS_dom"/>
</dbReference>
<dbReference type="GO" id="GO:0005886">
    <property type="term" value="C:plasma membrane"/>
    <property type="evidence" value="ECO:0007669"/>
    <property type="project" value="TreeGrafter"/>
</dbReference>
<dbReference type="RefSeq" id="WP_068166336.1">
    <property type="nucleotide sequence ID" value="NZ_AOGK01000012.1"/>
</dbReference>
<sequence>MNTATLGAIAPANPVPLKQDASVIGLVGLAHATSHFSHLLLAPLFPVFMRDFGLSYSDVGLLMSIFFVVSGSGQALAGFVVDRFGARPVLFAAIGCFLLAALAASQVTGYAGLVVVAALAGLGNAPFHPADFTILNQRVSPPRLGHAFSTHGLTGNLGWALAPAFLVGITALADWRVAYYCAALLYASVLALLFWQRDKLRTEAHVRHPDAPKGSDLAYLKLPVVWWSFAFFLLSTMTLAVVQSFAPSILKAVHGVSVEAATLTISAYMLCGAFGMLVGGFVAAYTQQSDRVVALSMSGGALLLLVCATGWLGAAGTMVALAATGFAVGVGGPSRDMMIKKATPKGATGRVYGTVYSGLDVGFAISPMVFGGFMDRGWYTLTLAGAAVVLFISVYAALGVGRRTGPQGSGAAQSAA</sequence>
<dbReference type="PANTHER" id="PTHR43129">
    <property type="entry name" value="FOSMIDOMYCIN RESISTANCE PROTEIN"/>
    <property type="match status" value="1"/>
</dbReference>
<keyword evidence="3 4" id="KW-0472">Membrane</keyword>
<dbReference type="GO" id="GO:0022857">
    <property type="term" value="F:transmembrane transporter activity"/>
    <property type="evidence" value="ECO:0007669"/>
    <property type="project" value="InterPro"/>
</dbReference>
<name>A0A9X4SAJ5_9BURK</name>
<comment type="caution">
    <text evidence="6">The sequence shown here is derived from an EMBL/GenBank/DDBJ whole genome shotgun (WGS) entry which is preliminary data.</text>
</comment>
<evidence type="ECO:0000256" key="1">
    <source>
        <dbReference type="ARBA" id="ARBA00022692"/>
    </source>
</evidence>
<feature type="transmembrane region" description="Helical" evidence="4">
    <location>
        <begin position="177"/>
        <end position="195"/>
    </location>
</feature>
<dbReference type="EMBL" id="AOGK01000012">
    <property type="protein sequence ID" value="MDG5976429.1"/>
    <property type="molecule type" value="Genomic_DNA"/>
</dbReference>
<feature type="transmembrane region" description="Helical" evidence="4">
    <location>
        <begin position="148"/>
        <end position="171"/>
    </location>
</feature>
<evidence type="ECO:0000313" key="6">
    <source>
        <dbReference type="EMBL" id="MDG5976429.1"/>
    </source>
</evidence>
<evidence type="ECO:0000256" key="2">
    <source>
        <dbReference type="ARBA" id="ARBA00022989"/>
    </source>
</evidence>
<dbReference type="InterPro" id="IPR011701">
    <property type="entry name" value="MFS"/>
</dbReference>
<protein>
    <submittedName>
        <fullName evidence="6">Major facilitator transporter</fullName>
    </submittedName>
</protein>
<feature type="transmembrane region" description="Helical" evidence="4">
    <location>
        <begin position="21"/>
        <end position="41"/>
    </location>
</feature>
<dbReference type="InterPro" id="IPR036259">
    <property type="entry name" value="MFS_trans_sf"/>
</dbReference>
<accession>A0A9X4SAJ5</accession>